<dbReference type="Proteomes" id="UP000664477">
    <property type="component" value="Unassembled WGS sequence"/>
</dbReference>
<dbReference type="InterPro" id="IPR016191">
    <property type="entry name" value="Ribonuclease/ribotoxin"/>
</dbReference>
<dbReference type="GO" id="GO:0016787">
    <property type="term" value="F:hydrolase activity"/>
    <property type="evidence" value="ECO:0007669"/>
    <property type="project" value="UniProtKB-KW"/>
</dbReference>
<keyword evidence="1" id="KW-0540">Nuclease</keyword>
<dbReference type="EMBL" id="JAGETQ010000017">
    <property type="protein sequence ID" value="MBO1915985.1"/>
    <property type="molecule type" value="Genomic_DNA"/>
</dbReference>
<comment type="caution">
    <text evidence="3">The sequence shown here is derived from an EMBL/GenBank/DDBJ whole genome shotgun (WGS) entry which is preliminary data.</text>
</comment>
<evidence type="ECO:0000313" key="4">
    <source>
        <dbReference type="Proteomes" id="UP000664477"/>
    </source>
</evidence>
<evidence type="ECO:0000256" key="2">
    <source>
        <dbReference type="ARBA" id="ARBA00022801"/>
    </source>
</evidence>
<reference evidence="3" key="1">
    <citation type="submission" date="2021-03" db="EMBL/GenBank/DDBJ databases">
        <title>Molecular epidemiology and mechanisms of colistin and carbapenem resistance in Enterobacteriaceae from clinical isolates, the environment and porcine samples in Pretoria, South Africa.</title>
        <authorList>
            <person name="Bogoshi D."/>
            <person name="Mbelle N.M."/>
            <person name="Naidoo V."/>
            <person name="Osei Sekyere J."/>
        </authorList>
    </citation>
    <scope>NUCLEOTIDE SEQUENCE</scope>
    <source>
        <strain evidence="3">C052</strain>
    </source>
</reference>
<name>A0A939SQL4_PRORE</name>
<dbReference type="AlphaFoldDB" id="A0A939SQL4"/>
<dbReference type="Gene3D" id="3.40.20.20">
    <property type="match status" value="1"/>
</dbReference>
<dbReference type="SUPFAM" id="SSF53933">
    <property type="entry name" value="Microbial ribonucleases"/>
    <property type="match status" value="1"/>
</dbReference>
<evidence type="ECO:0000256" key="1">
    <source>
        <dbReference type="ARBA" id="ARBA00022722"/>
    </source>
</evidence>
<dbReference type="InterPro" id="IPR053753">
    <property type="entry name" value="RNase_N1/T1-like_sf"/>
</dbReference>
<proteinExistence type="predicted"/>
<accession>A0A939SQL4</accession>
<evidence type="ECO:0000313" key="3">
    <source>
        <dbReference type="EMBL" id="MBO1915985.1"/>
    </source>
</evidence>
<gene>
    <name evidence="3" type="ORF">J4727_05205</name>
</gene>
<keyword evidence="2" id="KW-0378">Hydrolase</keyword>
<organism evidence="3 4">
    <name type="scientific">Providencia rettgeri</name>
    <dbReference type="NCBI Taxonomy" id="587"/>
    <lineage>
        <taxon>Bacteria</taxon>
        <taxon>Pseudomonadati</taxon>
        <taxon>Pseudomonadota</taxon>
        <taxon>Gammaproteobacteria</taxon>
        <taxon>Enterobacterales</taxon>
        <taxon>Morganellaceae</taxon>
        <taxon>Providencia</taxon>
    </lineage>
</organism>
<sequence>MAQGRQWFEADINYRCGHRGGPFAILIRWDDFVTHDHYKSFTQVN</sequence>
<protein>
    <submittedName>
        <fullName evidence="3">Uncharacterized protein</fullName>
    </submittedName>
</protein>
<dbReference type="GO" id="GO:0004540">
    <property type="term" value="F:RNA nuclease activity"/>
    <property type="evidence" value="ECO:0007669"/>
    <property type="project" value="InterPro"/>
</dbReference>
<dbReference type="GO" id="GO:0003723">
    <property type="term" value="F:RNA binding"/>
    <property type="evidence" value="ECO:0007669"/>
    <property type="project" value="InterPro"/>
</dbReference>